<organism evidence="1 2">
    <name type="scientific">Nocardia nova</name>
    <dbReference type="NCBI Taxonomy" id="37330"/>
    <lineage>
        <taxon>Bacteria</taxon>
        <taxon>Bacillati</taxon>
        <taxon>Actinomycetota</taxon>
        <taxon>Actinomycetes</taxon>
        <taxon>Mycobacteriales</taxon>
        <taxon>Nocardiaceae</taxon>
        <taxon>Nocardia</taxon>
    </lineage>
</organism>
<sequence>MAYSAVRNLSHPLSAEVVSVFPGDPAPRIDTIATLDEHGFHLQAVTVGEHTGTHWGAPAHFTAGAATADRLDPEDFVLPGVRIDISAQAERDRDYAVTVDDLLEWQERHGPFPAEAAVLLRTGWERYWGTDAFASMDAQGRMHHPGFSVAAVQWLLDHGVLGRRGALGTDAFSPDVGIDDTFRVSKLLYREHRLSLEILAHLGDLPDRDFTVVVGGFVTESGSGSPASIYALIGS</sequence>
<dbReference type="PANTHER" id="PTHR31118:SF12">
    <property type="entry name" value="CYCLASE-LIKE PROTEIN 2"/>
    <property type="match status" value="1"/>
</dbReference>
<dbReference type="InterPro" id="IPR007325">
    <property type="entry name" value="KFase/CYL"/>
</dbReference>
<comment type="caution">
    <text evidence="1">The sequence shown here is derived from an EMBL/GenBank/DDBJ whole genome shotgun (WGS) entry which is preliminary data.</text>
</comment>
<reference evidence="1 2" key="1">
    <citation type="submission" date="2018-02" db="EMBL/GenBank/DDBJ databases">
        <title>8 Nocardia nova and 1 Nocardia cyriacigeorgica strain used for evolution to TMP-SMX.</title>
        <authorList>
            <person name="Mehta H."/>
            <person name="Weng J."/>
            <person name="Shamoo Y."/>
        </authorList>
    </citation>
    <scope>NUCLEOTIDE SEQUENCE [LARGE SCALE GENOMIC DNA]</scope>
    <source>
        <strain evidence="1 2">MDA3139</strain>
    </source>
</reference>
<name>A0A2S6AJ35_9NOCA</name>
<dbReference type="GO" id="GO:0004061">
    <property type="term" value="F:arylformamidase activity"/>
    <property type="evidence" value="ECO:0007669"/>
    <property type="project" value="InterPro"/>
</dbReference>
<dbReference type="Proteomes" id="UP000239874">
    <property type="component" value="Unassembled WGS sequence"/>
</dbReference>
<dbReference type="PANTHER" id="PTHR31118">
    <property type="entry name" value="CYCLASE-LIKE PROTEIN 2"/>
    <property type="match status" value="1"/>
</dbReference>
<dbReference type="Pfam" id="PF04199">
    <property type="entry name" value="Cyclase"/>
    <property type="match status" value="1"/>
</dbReference>
<dbReference type="SUPFAM" id="SSF102198">
    <property type="entry name" value="Putative cyclase"/>
    <property type="match status" value="1"/>
</dbReference>
<accession>A0A2S6AJ35</accession>
<dbReference type="EMBL" id="PSZC01000023">
    <property type="protein sequence ID" value="PPJ35232.1"/>
    <property type="molecule type" value="Genomic_DNA"/>
</dbReference>
<gene>
    <name evidence="1" type="ORF">C5E45_26565</name>
</gene>
<dbReference type="OrthoDB" id="7067800at2"/>
<dbReference type="GO" id="GO:0019441">
    <property type="term" value="P:L-tryptophan catabolic process to kynurenine"/>
    <property type="evidence" value="ECO:0007669"/>
    <property type="project" value="InterPro"/>
</dbReference>
<dbReference type="InterPro" id="IPR037175">
    <property type="entry name" value="KFase_sf"/>
</dbReference>
<evidence type="ECO:0000313" key="2">
    <source>
        <dbReference type="Proteomes" id="UP000239874"/>
    </source>
</evidence>
<proteinExistence type="predicted"/>
<protein>
    <submittedName>
        <fullName evidence="1">Cyclase</fullName>
    </submittedName>
</protein>
<dbReference type="RefSeq" id="WP_104377738.1">
    <property type="nucleotide sequence ID" value="NZ_PSZC01000023.1"/>
</dbReference>
<dbReference type="AlphaFoldDB" id="A0A2S6AJ35"/>
<evidence type="ECO:0000313" key="1">
    <source>
        <dbReference type="EMBL" id="PPJ35232.1"/>
    </source>
</evidence>
<dbReference type="Gene3D" id="3.50.30.50">
    <property type="entry name" value="Putative cyclase"/>
    <property type="match status" value="1"/>
</dbReference>